<feature type="transmembrane region" description="Helical" evidence="8">
    <location>
        <begin position="110"/>
        <end position="128"/>
    </location>
</feature>
<feature type="transmembrane region" description="Helical" evidence="8">
    <location>
        <begin position="82"/>
        <end position="104"/>
    </location>
</feature>
<evidence type="ECO:0000256" key="4">
    <source>
        <dbReference type="ARBA" id="ARBA00022475"/>
    </source>
</evidence>
<evidence type="ECO:0000256" key="7">
    <source>
        <dbReference type="ARBA" id="ARBA00023136"/>
    </source>
</evidence>
<dbReference type="Gene3D" id="1.10.3470.10">
    <property type="entry name" value="ABC transporter involved in vitamin B12 uptake, BtuC"/>
    <property type="match status" value="1"/>
</dbReference>
<dbReference type="GO" id="GO:0022857">
    <property type="term" value="F:transmembrane transporter activity"/>
    <property type="evidence" value="ECO:0007669"/>
    <property type="project" value="InterPro"/>
</dbReference>
<organism evidence="9 10">
    <name type="scientific">Saccharopolyspora shandongensis</name>
    <dbReference type="NCBI Taxonomy" id="418495"/>
    <lineage>
        <taxon>Bacteria</taxon>
        <taxon>Bacillati</taxon>
        <taxon>Actinomycetota</taxon>
        <taxon>Actinomycetes</taxon>
        <taxon>Pseudonocardiales</taxon>
        <taxon>Pseudonocardiaceae</taxon>
        <taxon>Saccharopolyspora</taxon>
    </lineage>
</organism>
<dbReference type="RefSeq" id="WP_093275115.1">
    <property type="nucleotide sequence ID" value="NZ_FNOK01000052.1"/>
</dbReference>
<dbReference type="EMBL" id="FNOK01000052">
    <property type="protein sequence ID" value="SDZ21454.1"/>
    <property type="molecule type" value="Genomic_DNA"/>
</dbReference>
<reference evidence="10" key="1">
    <citation type="submission" date="2016-10" db="EMBL/GenBank/DDBJ databases">
        <authorList>
            <person name="Varghese N."/>
            <person name="Submissions S."/>
        </authorList>
    </citation>
    <scope>NUCLEOTIDE SEQUENCE [LARGE SCALE GENOMIC DNA]</scope>
    <source>
        <strain evidence="10">CGMCC 4.3530</strain>
    </source>
</reference>
<keyword evidence="6 8" id="KW-1133">Transmembrane helix</keyword>
<comment type="subcellular location">
    <subcellularLocation>
        <location evidence="1">Cell membrane</location>
        <topology evidence="1">Multi-pass membrane protein</topology>
    </subcellularLocation>
</comment>
<feature type="transmembrane region" description="Helical" evidence="8">
    <location>
        <begin position="177"/>
        <end position="198"/>
    </location>
</feature>
<proteinExistence type="inferred from homology"/>
<dbReference type="InterPro" id="IPR037294">
    <property type="entry name" value="ABC_BtuC-like"/>
</dbReference>
<evidence type="ECO:0000256" key="3">
    <source>
        <dbReference type="ARBA" id="ARBA00022448"/>
    </source>
</evidence>
<dbReference type="Proteomes" id="UP000199529">
    <property type="component" value="Unassembled WGS sequence"/>
</dbReference>
<sequence>MLLAAAVALVAAAVLGIAIGAQSLRPAEVLQALMAFDGSSEHLIIWDVRVPRVLLGISVGAALAVAGGLIQTLSRNPLAEPGILGVTVGAGFAVAVGSALGVAVSQLGELFAAIVGAVLAALLVYAVGRRSPLRLVLTGVALSAVLSGLSLGLRLLNPDVFDQYRFWAVGSLAGREQVPLAVPLVATGLALVAAMLLARSLNAIELGETVARTLGTRVAWVRVATLVVITVLTGAATALAGPILFVGLIVPHLARRMAPGSVSWQLAYTAVLGAVLMLLSDVGARVLLPTGEVPVAIVTGFLGGPVLIWAVRRYGSVAL</sequence>
<evidence type="ECO:0000256" key="2">
    <source>
        <dbReference type="ARBA" id="ARBA00007935"/>
    </source>
</evidence>
<evidence type="ECO:0000256" key="5">
    <source>
        <dbReference type="ARBA" id="ARBA00022692"/>
    </source>
</evidence>
<feature type="transmembrane region" description="Helical" evidence="8">
    <location>
        <begin position="291"/>
        <end position="311"/>
    </location>
</feature>
<dbReference type="InterPro" id="IPR000522">
    <property type="entry name" value="ABC_transptr_permease_BtuC"/>
</dbReference>
<keyword evidence="5 8" id="KW-0812">Transmembrane</keyword>
<protein>
    <submittedName>
        <fullName evidence="9">Iron complex transport system permease protein</fullName>
    </submittedName>
</protein>
<keyword evidence="7 8" id="KW-0472">Membrane</keyword>
<name>A0A1H3R6Q2_9PSEU</name>
<dbReference type="OrthoDB" id="9782305at2"/>
<dbReference type="AlphaFoldDB" id="A0A1H3R6Q2"/>
<evidence type="ECO:0000256" key="1">
    <source>
        <dbReference type="ARBA" id="ARBA00004651"/>
    </source>
</evidence>
<dbReference type="PANTHER" id="PTHR30472:SF1">
    <property type="entry name" value="FE(3+) DICITRATE TRANSPORT SYSTEM PERMEASE PROTEIN FECC-RELATED"/>
    <property type="match status" value="1"/>
</dbReference>
<gene>
    <name evidence="9" type="ORF">SAMN05216215_105220</name>
</gene>
<dbReference type="Pfam" id="PF01032">
    <property type="entry name" value="FecCD"/>
    <property type="match status" value="1"/>
</dbReference>
<feature type="transmembrane region" description="Helical" evidence="8">
    <location>
        <begin position="135"/>
        <end position="157"/>
    </location>
</feature>
<evidence type="ECO:0000256" key="6">
    <source>
        <dbReference type="ARBA" id="ARBA00022989"/>
    </source>
</evidence>
<evidence type="ECO:0000256" key="8">
    <source>
        <dbReference type="SAM" id="Phobius"/>
    </source>
</evidence>
<dbReference type="SUPFAM" id="SSF81345">
    <property type="entry name" value="ABC transporter involved in vitamin B12 uptake, BtuC"/>
    <property type="match status" value="1"/>
</dbReference>
<keyword evidence="10" id="KW-1185">Reference proteome</keyword>
<keyword evidence="4" id="KW-1003">Cell membrane</keyword>
<dbReference type="PANTHER" id="PTHR30472">
    <property type="entry name" value="FERRIC ENTEROBACTIN TRANSPORT SYSTEM PERMEASE PROTEIN"/>
    <property type="match status" value="1"/>
</dbReference>
<dbReference type="STRING" id="418495.SAMN05216215_105220"/>
<dbReference type="CDD" id="cd06550">
    <property type="entry name" value="TM_ABC_iron-siderophores_like"/>
    <property type="match status" value="1"/>
</dbReference>
<feature type="transmembrane region" description="Helical" evidence="8">
    <location>
        <begin position="262"/>
        <end position="279"/>
    </location>
</feature>
<dbReference type="GO" id="GO:0033214">
    <property type="term" value="P:siderophore-iron import into cell"/>
    <property type="evidence" value="ECO:0007669"/>
    <property type="project" value="TreeGrafter"/>
</dbReference>
<comment type="similarity">
    <text evidence="2">Belongs to the binding-protein-dependent transport system permease family. FecCD subfamily.</text>
</comment>
<dbReference type="GO" id="GO:0005886">
    <property type="term" value="C:plasma membrane"/>
    <property type="evidence" value="ECO:0007669"/>
    <property type="project" value="UniProtKB-SubCell"/>
</dbReference>
<evidence type="ECO:0000313" key="9">
    <source>
        <dbReference type="EMBL" id="SDZ21454.1"/>
    </source>
</evidence>
<accession>A0A1H3R6Q2</accession>
<feature type="transmembrane region" description="Helical" evidence="8">
    <location>
        <begin position="53"/>
        <end position="70"/>
    </location>
</feature>
<feature type="transmembrane region" description="Helical" evidence="8">
    <location>
        <begin position="219"/>
        <end position="250"/>
    </location>
</feature>
<evidence type="ECO:0000313" key="10">
    <source>
        <dbReference type="Proteomes" id="UP000199529"/>
    </source>
</evidence>
<keyword evidence="3" id="KW-0813">Transport</keyword>